<feature type="domain" description="L,D-TPase catalytic" evidence="9">
    <location>
        <begin position="136"/>
        <end position="255"/>
    </location>
</feature>
<evidence type="ECO:0000256" key="4">
    <source>
        <dbReference type="ARBA" id="ARBA00022960"/>
    </source>
</evidence>
<protein>
    <submittedName>
        <fullName evidence="10">ErfK/YbiS/YcfS/YnhG family protein</fullName>
    </submittedName>
</protein>
<dbReference type="GO" id="GO:0016740">
    <property type="term" value="F:transferase activity"/>
    <property type="evidence" value="ECO:0007669"/>
    <property type="project" value="UniProtKB-KW"/>
</dbReference>
<dbReference type="SUPFAM" id="SSF141523">
    <property type="entry name" value="L,D-transpeptidase catalytic domain-like"/>
    <property type="match status" value="1"/>
</dbReference>
<dbReference type="UniPathway" id="UPA00219"/>
<evidence type="ECO:0000256" key="6">
    <source>
        <dbReference type="ARBA" id="ARBA00023316"/>
    </source>
</evidence>
<comment type="pathway">
    <text evidence="1 7">Cell wall biogenesis; peptidoglycan biosynthesis.</text>
</comment>
<gene>
    <name evidence="10" type="ordered locus">Glov_0817</name>
</gene>
<dbReference type="HOGENOM" id="CLU_972402_0_0_7"/>
<evidence type="ECO:0000256" key="7">
    <source>
        <dbReference type="PROSITE-ProRule" id="PRU01373"/>
    </source>
</evidence>
<dbReference type="Pfam" id="PF03734">
    <property type="entry name" value="YkuD"/>
    <property type="match status" value="1"/>
</dbReference>
<evidence type="ECO:0000259" key="9">
    <source>
        <dbReference type="PROSITE" id="PS52029"/>
    </source>
</evidence>
<evidence type="ECO:0000256" key="5">
    <source>
        <dbReference type="ARBA" id="ARBA00022984"/>
    </source>
</evidence>
<keyword evidence="5 7" id="KW-0573">Peptidoglycan synthesis</keyword>
<keyword evidence="8" id="KW-1133">Transmembrane helix</keyword>
<keyword evidence="8" id="KW-0472">Membrane</keyword>
<keyword evidence="3" id="KW-0808">Transferase</keyword>
<keyword evidence="4 7" id="KW-0133">Cell shape</keyword>
<dbReference type="InterPro" id="IPR005490">
    <property type="entry name" value="LD_TPept_cat_dom"/>
</dbReference>
<dbReference type="Proteomes" id="UP000002420">
    <property type="component" value="Chromosome"/>
</dbReference>
<keyword evidence="8" id="KW-0812">Transmembrane</keyword>
<dbReference type="STRING" id="398767.Glov_0817"/>
<organism evidence="10 11">
    <name type="scientific">Trichlorobacter lovleyi (strain ATCC BAA-1151 / DSM 17278 / SZ)</name>
    <name type="common">Geobacter lovleyi</name>
    <dbReference type="NCBI Taxonomy" id="398767"/>
    <lineage>
        <taxon>Bacteria</taxon>
        <taxon>Pseudomonadati</taxon>
        <taxon>Thermodesulfobacteriota</taxon>
        <taxon>Desulfuromonadia</taxon>
        <taxon>Geobacterales</taxon>
        <taxon>Geobacteraceae</taxon>
        <taxon>Trichlorobacter</taxon>
    </lineage>
</organism>
<dbReference type="AlphaFoldDB" id="B3E4X7"/>
<feature type="active site" description="Nucleophile" evidence="7">
    <location>
        <position position="232"/>
    </location>
</feature>
<dbReference type="eggNOG" id="COG1376">
    <property type="taxonomic scope" value="Bacteria"/>
</dbReference>
<dbReference type="GO" id="GO:0008360">
    <property type="term" value="P:regulation of cell shape"/>
    <property type="evidence" value="ECO:0007669"/>
    <property type="project" value="UniProtKB-UniRule"/>
</dbReference>
<comment type="similarity">
    <text evidence="2">Belongs to the YkuD family.</text>
</comment>
<evidence type="ECO:0000256" key="8">
    <source>
        <dbReference type="SAM" id="Phobius"/>
    </source>
</evidence>
<feature type="transmembrane region" description="Helical" evidence="8">
    <location>
        <begin position="20"/>
        <end position="37"/>
    </location>
</feature>
<dbReference type="InterPro" id="IPR050979">
    <property type="entry name" value="LD-transpeptidase"/>
</dbReference>
<dbReference type="InterPro" id="IPR038063">
    <property type="entry name" value="Transpep_catalytic_dom"/>
</dbReference>
<keyword evidence="6 7" id="KW-0961">Cell wall biogenesis/degradation</keyword>
<evidence type="ECO:0000313" key="11">
    <source>
        <dbReference type="Proteomes" id="UP000002420"/>
    </source>
</evidence>
<evidence type="ECO:0000256" key="2">
    <source>
        <dbReference type="ARBA" id="ARBA00005992"/>
    </source>
</evidence>
<evidence type="ECO:0000256" key="1">
    <source>
        <dbReference type="ARBA" id="ARBA00004752"/>
    </source>
</evidence>
<dbReference type="CDD" id="cd16913">
    <property type="entry name" value="YkuD_like"/>
    <property type="match status" value="1"/>
</dbReference>
<evidence type="ECO:0000313" key="10">
    <source>
        <dbReference type="EMBL" id="ACD94542.1"/>
    </source>
</evidence>
<dbReference type="GO" id="GO:0071555">
    <property type="term" value="P:cell wall organization"/>
    <property type="evidence" value="ECO:0007669"/>
    <property type="project" value="UniProtKB-UniRule"/>
</dbReference>
<dbReference type="KEGG" id="glo:Glov_0817"/>
<evidence type="ECO:0000256" key="3">
    <source>
        <dbReference type="ARBA" id="ARBA00022679"/>
    </source>
</evidence>
<dbReference type="PANTHER" id="PTHR30582:SF2">
    <property type="entry name" value="L,D-TRANSPEPTIDASE YCIB-RELATED"/>
    <property type="match status" value="1"/>
</dbReference>
<dbReference type="Gene3D" id="2.40.440.10">
    <property type="entry name" value="L,D-transpeptidase catalytic domain-like"/>
    <property type="match status" value="1"/>
</dbReference>
<dbReference type="GO" id="GO:0018104">
    <property type="term" value="P:peptidoglycan-protein cross-linking"/>
    <property type="evidence" value="ECO:0007669"/>
    <property type="project" value="TreeGrafter"/>
</dbReference>
<reference evidence="10 11" key="1">
    <citation type="submission" date="2008-05" db="EMBL/GenBank/DDBJ databases">
        <title>Complete sequence of chromosome of Geobacter lovleyi SZ.</title>
        <authorList>
            <consortium name="US DOE Joint Genome Institute"/>
            <person name="Lucas S."/>
            <person name="Copeland A."/>
            <person name="Lapidus A."/>
            <person name="Glavina del Rio T."/>
            <person name="Dalin E."/>
            <person name="Tice H."/>
            <person name="Bruce D."/>
            <person name="Goodwin L."/>
            <person name="Pitluck S."/>
            <person name="Chertkov O."/>
            <person name="Meincke L."/>
            <person name="Brettin T."/>
            <person name="Detter J.C."/>
            <person name="Han C."/>
            <person name="Tapia R."/>
            <person name="Kuske C.R."/>
            <person name="Schmutz J."/>
            <person name="Larimer F."/>
            <person name="Land M."/>
            <person name="Hauser L."/>
            <person name="Kyrpides N."/>
            <person name="Mikhailova N."/>
            <person name="Sung Y."/>
            <person name="Fletcher K.E."/>
            <person name="Ritalahti K.M."/>
            <person name="Loeffler F.E."/>
            <person name="Richardson P."/>
        </authorList>
    </citation>
    <scope>NUCLEOTIDE SEQUENCE [LARGE SCALE GENOMIC DNA]</scope>
    <source>
        <strain evidence="11">ATCC BAA-1151 / DSM 17278 / SZ</strain>
    </source>
</reference>
<dbReference type="GO" id="GO:0005576">
    <property type="term" value="C:extracellular region"/>
    <property type="evidence" value="ECO:0007669"/>
    <property type="project" value="TreeGrafter"/>
</dbReference>
<dbReference type="PROSITE" id="PS52029">
    <property type="entry name" value="LD_TPASE"/>
    <property type="match status" value="1"/>
</dbReference>
<dbReference type="EMBL" id="CP001089">
    <property type="protein sequence ID" value="ACD94542.1"/>
    <property type="molecule type" value="Genomic_DNA"/>
</dbReference>
<sequence>MEPIVSSFNKKSQMRVSHRLVLVAFFTVLITGGWLIWEIDTVDHPAASPIDKAQEDLSRIEYPSQKGMRWHPRFIRPHETLESLYGKDWIWVARFNRVDRRHVYPGMTIKEPERMEDIRGYTPLPKELPEAKAHRKYILLDLTEQWIGAYERGVLKFSMPAATGKAGTETPVGTFRISARHQTHTSSLYKINGEEGDQYPMDYALRFHIDEKNVGYYIHARDLPGRPASHGCVGLYDEEMQERTFGTPEEPVLVDSRKMYEWAAPDSEYGDDYGDFEEIDNGPTLEVRGSLPVYR</sequence>
<name>B3E4X7_TRIL1</name>
<dbReference type="PANTHER" id="PTHR30582">
    <property type="entry name" value="L,D-TRANSPEPTIDASE"/>
    <property type="match status" value="1"/>
</dbReference>
<dbReference type="GO" id="GO:0071972">
    <property type="term" value="F:peptidoglycan L,D-transpeptidase activity"/>
    <property type="evidence" value="ECO:0007669"/>
    <property type="project" value="TreeGrafter"/>
</dbReference>
<keyword evidence="11" id="KW-1185">Reference proteome</keyword>
<feature type="active site" description="Proton donor/acceptor" evidence="7">
    <location>
        <position position="219"/>
    </location>
</feature>
<proteinExistence type="inferred from homology"/>
<accession>B3E4X7</accession>